<dbReference type="SUPFAM" id="SSF53383">
    <property type="entry name" value="PLP-dependent transferases"/>
    <property type="match status" value="1"/>
</dbReference>
<keyword evidence="1" id="KW-0663">Pyridoxal phosphate</keyword>
<dbReference type="PANTHER" id="PTHR43092">
    <property type="entry name" value="L-CYSTEINE DESULFHYDRASE"/>
    <property type="match status" value="1"/>
</dbReference>
<dbReference type="InterPro" id="IPR000192">
    <property type="entry name" value="Aminotrans_V_dom"/>
</dbReference>
<evidence type="ECO:0000256" key="1">
    <source>
        <dbReference type="ARBA" id="ARBA00022898"/>
    </source>
</evidence>
<evidence type="ECO:0000313" key="4">
    <source>
        <dbReference type="Proteomes" id="UP000485058"/>
    </source>
</evidence>
<reference evidence="3 4" key="1">
    <citation type="submission" date="2020-02" db="EMBL/GenBank/DDBJ databases">
        <title>Draft genome sequence of Haematococcus lacustris strain NIES-144.</title>
        <authorList>
            <person name="Morimoto D."/>
            <person name="Nakagawa S."/>
            <person name="Yoshida T."/>
            <person name="Sawayama S."/>
        </authorList>
    </citation>
    <scope>NUCLEOTIDE SEQUENCE [LARGE SCALE GENOMIC DNA]</scope>
    <source>
        <strain evidence="3 4">NIES-144</strain>
    </source>
</reference>
<comment type="caution">
    <text evidence="3">The sequence shown here is derived from an EMBL/GenBank/DDBJ whole genome shotgun (WGS) entry which is preliminary data.</text>
</comment>
<dbReference type="InterPro" id="IPR015424">
    <property type="entry name" value="PyrdxlP-dep_Trfase"/>
</dbReference>
<proteinExistence type="predicted"/>
<dbReference type="Proteomes" id="UP000485058">
    <property type="component" value="Unassembled WGS sequence"/>
</dbReference>
<dbReference type="InterPro" id="IPR015421">
    <property type="entry name" value="PyrdxlP-dep_Trfase_major"/>
</dbReference>
<organism evidence="3 4">
    <name type="scientific">Haematococcus lacustris</name>
    <name type="common">Green alga</name>
    <name type="synonym">Haematococcus pluvialis</name>
    <dbReference type="NCBI Taxonomy" id="44745"/>
    <lineage>
        <taxon>Eukaryota</taxon>
        <taxon>Viridiplantae</taxon>
        <taxon>Chlorophyta</taxon>
        <taxon>core chlorophytes</taxon>
        <taxon>Chlorophyceae</taxon>
        <taxon>CS clade</taxon>
        <taxon>Chlamydomonadales</taxon>
        <taxon>Haematococcaceae</taxon>
        <taxon>Haematococcus</taxon>
    </lineage>
</organism>
<dbReference type="EMBL" id="BLLF01000330">
    <property type="protein sequence ID" value="GFH10613.1"/>
    <property type="molecule type" value="Genomic_DNA"/>
</dbReference>
<dbReference type="AlphaFoldDB" id="A0A699YKL2"/>
<feature type="non-terminal residue" evidence="3">
    <location>
        <position position="351"/>
    </location>
</feature>
<dbReference type="PANTHER" id="PTHR43092:SF2">
    <property type="entry name" value="HERCYNYLCYSTEINE SULFOXIDE LYASE"/>
    <property type="match status" value="1"/>
</dbReference>
<evidence type="ECO:0000313" key="3">
    <source>
        <dbReference type="EMBL" id="GFH10613.1"/>
    </source>
</evidence>
<dbReference type="Gene3D" id="3.40.640.10">
    <property type="entry name" value="Type I PLP-dependent aspartate aminotransferase-like (Major domain)"/>
    <property type="match status" value="1"/>
</dbReference>
<gene>
    <name evidence="3" type="ORF">HaLaN_05954</name>
</gene>
<sequence>DAVQRAGGQLPLAFGMPARQQLFCLEPDAVYLNHGSYGAAFRLGVEVAHWHQLQLEAQPVRFMETDGIRGLVAAVAQVARWVGAEPADVVPVPNATTAVNAVLHSLPLRKGDVILVMNTTYPAVRSAAARIAARSGARLLLVNLAAADLSPDPRAVIAIMRRAVAAVAPGRLALAILDHVISFPPVILPVKELVEVCRQAGARVLLDGAHAFGSVPDLDVPSLGADYYTSNLHKWGCCPKGAAFLWAHPRLQSGLLPLVTSHGYGQGFRAEVACHNSALVLEAANSLHDQLAVEGEQGDGLSSPAIVGGDGQGGNAGMLAVRLPPLTAYPAASTSSAGELHDMLRQQHGIE</sequence>
<dbReference type="Pfam" id="PF00266">
    <property type="entry name" value="Aminotran_5"/>
    <property type="match status" value="1"/>
</dbReference>
<protein>
    <submittedName>
        <fullName evidence="3">Aminotran_5 domain-containing protein</fullName>
    </submittedName>
</protein>
<feature type="domain" description="Aminotransferase class V" evidence="2">
    <location>
        <begin position="74"/>
        <end position="259"/>
    </location>
</feature>
<evidence type="ECO:0000259" key="2">
    <source>
        <dbReference type="Pfam" id="PF00266"/>
    </source>
</evidence>
<feature type="non-terminal residue" evidence="3">
    <location>
        <position position="1"/>
    </location>
</feature>
<keyword evidence="4" id="KW-1185">Reference proteome</keyword>
<accession>A0A699YKL2</accession>
<name>A0A699YKL2_HAELA</name>